<name>A0A8T0SVD7_PANVG</name>
<keyword evidence="6" id="KW-1185">Reference proteome</keyword>
<dbReference type="PANTHER" id="PTHR34997">
    <property type="entry name" value="AM15"/>
    <property type="match status" value="1"/>
</dbReference>
<organism evidence="5 6">
    <name type="scientific">Panicum virgatum</name>
    <name type="common">Blackwell switchgrass</name>
    <dbReference type="NCBI Taxonomy" id="38727"/>
    <lineage>
        <taxon>Eukaryota</taxon>
        <taxon>Viridiplantae</taxon>
        <taxon>Streptophyta</taxon>
        <taxon>Embryophyta</taxon>
        <taxon>Tracheophyta</taxon>
        <taxon>Spermatophyta</taxon>
        <taxon>Magnoliopsida</taxon>
        <taxon>Liliopsida</taxon>
        <taxon>Poales</taxon>
        <taxon>Poaceae</taxon>
        <taxon>PACMAD clade</taxon>
        <taxon>Panicoideae</taxon>
        <taxon>Panicodae</taxon>
        <taxon>Paniceae</taxon>
        <taxon>Panicinae</taxon>
        <taxon>Panicum</taxon>
        <taxon>Panicum sect. Hiantes</taxon>
    </lineage>
</organism>
<dbReference type="AlphaFoldDB" id="A0A8T0SVD7"/>
<accession>A0A8T0SVD7</accession>
<dbReference type="InterPro" id="IPR052210">
    <property type="entry name" value="LysM1-like"/>
</dbReference>
<feature type="signal peptide" evidence="3">
    <location>
        <begin position="1"/>
        <end position="25"/>
    </location>
</feature>
<sequence length="89" mass="9418">MAKRGAAALIVAFLLIAVMITLADAHTRAPAATPLICKKAYGVKERETCFAVSQATGLPLKQFLSFNPNINCDNLFIGQWVCLAAVPGA</sequence>
<keyword evidence="2" id="KW-0843">Virulence</keyword>
<dbReference type="PANTHER" id="PTHR34997:SF8">
    <property type="entry name" value="LYSM DOMAIN-CONTAINING PROTEIN"/>
    <property type="match status" value="1"/>
</dbReference>
<dbReference type="SUPFAM" id="SSF54106">
    <property type="entry name" value="LysM domain"/>
    <property type="match status" value="1"/>
</dbReference>
<dbReference type="Pfam" id="PF01476">
    <property type="entry name" value="LysM"/>
    <property type="match status" value="1"/>
</dbReference>
<dbReference type="Gene3D" id="3.10.350.10">
    <property type="entry name" value="LysM domain"/>
    <property type="match status" value="1"/>
</dbReference>
<comment type="caution">
    <text evidence="5">The sequence shown here is derived from an EMBL/GenBank/DDBJ whole genome shotgun (WGS) entry which is preliminary data.</text>
</comment>
<dbReference type="CDD" id="cd00118">
    <property type="entry name" value="LysM"/>
    <property type="match status" value="1"/>
</dbReference>
<evidence type="ECO:0000256" key="3">
    <source>
        <dbReference type="SAM" id="SignalP"/>
    </source>
</evidence>
<protein>
    <recommendedName>
        <fullName evidence="4">LysM domain-containing protein</fullName>
    </recommendedName>
</protein>
<gene>
    <name evidence="5" type="ORF">PVAP13_5KG573900</name>
</gene>
<feature type="chain" id="PRO_5035755676" description="LysM domain-containing protein" evidence="3">
    <location>
        <begin position="26"/>
        <end position="89"/>
    </location>
</feature>
<dbReference type="SMART" id="SM00257">
    <property type="entry name" value="LysM"/>
    <property type="match status" value="1"/>
</dbReference>
<evidence type="ECO:0000259" key="4">
    <source>
        <dbReference type="PROSITE" id="PS51782"/>
    </source>
</evidence>
<dbReference type="InterPro" id="IPR036779">
    <property type="entry name" value="LysM_dom_sf"/>
</dbReference>
<dbReference type="PROSITE" id="PS51782">
    <property type="entry name" value="LYSM"/>
    <property type="match status" value="1"/>
</dbReference>
<keyword evidence="1" id="KW-0147">Chitin-binding</keyword>
<feature type="domain" description="LysM" evidence="4">
    <location>
        <begin position="39"/>
        <end position="83"/>
    </location>
</feature>
<reference evidence="5" key="1">
    <citation type="submission" date="2020-05" db="EMBL/GenBank/DDBJ databases">
        <title>WGS assembly of Panicum virgatum.</title>
        <authorList>
            <person name="Lovell J.T."/>
            <person name="Jenkins J."/>
            <person name="Shu S."/>
            <person name="Juenger T.E."/>
            <person name="Schmutz J."/>
        </authorList>
    </citation>
    <scope>NUCLEOTIDE SEQUENCE</scope>
    <source>
        <strain evidence="5">AP13</strain>
    </source>
</reference>
<dbReference type="GO" id="GO:0008061">
    <property type="term" value="F:chitin binding"/>
    <property type="evidence" value="ECO:0007669"/>
    <property type="project" value="UniProtKB-KW"/>
</dbReference>
<evidence type="ECO:0000313" key="5">
    <source>
        <dbReference type="EMBL" id="KAG2601218.1"/>
    </source>
</evidence>
<dbReference type="EMBL" id="CM029045">
    <property type="protein sequence ID" value="KAG2601218.1"/>
    <property type="molecule type" value="Genomic_DNA"/>
</dbReference>
<keyword evidence="3" id="KW-0732">Signal</keyword>
<dbReference type="Proteomes" id="UP000823388">
    <property type="component" value="Chromosome 5K"/>
</dbReference>
<proteinExistence type="predicted"/>
<evidence type="ECO:0000313" key="6">
    <source>
        <dbReference type="Proteomes" id="UP000823388"/>
    </source>
</evidence>
<evidence type="ECO:0000256" key="2">
    <source>
        <dbReference type="ARBA" id="ARBA00023026"/>
    </source>
</evidence>
<dbReference type="InterPro" id="IPR018392">
    <property type="entry name" value="LysM"/>
</dbReference>
<evidence type="ECO:0000256" key="1">
    <source>
        <dbReference type="ARBA" id="ARBA00022669"/>
    </source>
</evidence>